<dbReference type="InterPro" id="IPR051318">
    <property type="entry name" value="Fe-S_L-Ser"/>
</dbReference>
<name>A0A1B2I7L4_9BACT</name>
<accession>A0A1B2I7L4</accession>
<dbReference type="GO" id="GO:0006094">
    <property type="term" value="P:gluconeogenesis"/>
    <property type="evidence" value="ECO:0007669"/>
    <property type="project" value="UniProtKB-KW"/>
</dbReference>
<keyword evidence="13" id="KW-1185">Reference proteome</keyword>
<dbReference type="NCBIfam" id="TIGR00718">
    <property type="entry name" value="sda_alpha"/>
    <property type="match status" value="1"/>
</dbReference>
<dbReference type="AlphaFoldDB" id="A0A1B2I7L4"/>
<evidence type="ECO:0000256" key="4">
    <source>
        <dbReference type="ARBA" id="ARBA00022432"/>
    </source>
</evidence>
<keyword evidence="8 11" id="KW-0411">Iron-sulfur</keyword>
<keyword evidence="5 11" id="KW-0004">4Fe-4S</keyword>
<dbReference type="PANTHER" id="PTHR30182">
    <property type="entry name" value="L-SERINE DEHYDRATASE"/>
    <property type="match status" value="1"/>
</dbReference>
<protein>
    <recommendedName>
        <fullName evidence="11">L-serine dehydratase</fullName>
        <ecNumber evidence="11">4.3.1.17</ecNumber>
    </recommendedName>
</protein>
<dbReference type="Pfam" id="PF03313">
    <property type="entry name" value="SDH_alpha"/>
    <property type="match status" value="1"/>
</dbReference>
<comment type="catalytic activity">
    <reaction evidence="10 11">
        <text>L-serine = pyruvate + NH4(+)</text>
        <dbReference type="Rhea" id="RHEA:19169"/>
        <dbReference type="ChEBI" id="CHEBI:15361"/>
        <dbReference type="ChEBI" id="CHEBI:28938"/>
        <dbReference type="ChEBI" id="CHEBI:33384"/>
        <dbReference type="EC" id="4.3.1.17"/>
    </reaction>
</comment>
<keyword evidence="9 11" id="KW-0456">Lyase</keyword>
<gene>
    <name evidence="12" type="ORF">BED41_13005</name>
</gene>
<evidence type="ECO:0000256" key="1">
    <source>
        <dbReference type="ARBA" id="ARBA00001966"/>
    </source>
</evidence>
<dbReference type="InterPro" id="IPR005130">
    <property type="entry name" value="Ser_deHydtase-like_asu"/>
</dbReference>
<comment type="similarity">
    <text evidence="3 11">Belongs to the iron-sulfur dependent L-serine dehydratase family.</text>
</comment>
<comment type="pathway">
    <text evidence="2">Carbohydrate biosynthesis; gluconeogenesis.</text>
</comment>
<sequence length="291" mass="29815">MLKAVEKIVRLADDRKIAFPEAVLILDAAETGVPAEEIRGRMAERLADMRRSVREACANTVPCRIEPSMGPKLRSYQGAMSGDFILAASATAMEVASYNATMGRIVAAPTAGSCGIIPGMLFAWEFFCGEGRDTEALLIDALITAGAVGEVTAFRATLAGADGGCQAECGAAAAMGSAALAFLQGGTPAMSAHAAAMTFKSVLGLACDPVGGLVECPCIKRNGILVANGTLCADMALAGIESVIPLDEVIDSMGQIGRMMAPALRETSQGGLAVTPTAVELMKAGQERIGG</sequence>
<evidence type="ECO:0000256" key="2">
    <source>
        <dbReference type="ARBA" id="ARBA00004742"/>
    </source>
</evidence>
<dbReference type="EMBL" id="CP016757">
    <property type="protein sequence ID" value="ANZ45927.1"/>
    <property type="molecule type" value="Genomic_DNA"/>
</dbReference>
<dbReference type="RefSeq" id="WP_066747134.1">
    <property type="nucleotide sequence ID" value="NZ_CALCLR010000012.1"/>
</dbReference>
<evidence type="ECO:0000256" key="5">
    <source>
        <dbReference type="ARBA" id="ARBA00022485"/>
    </source>
</evidence>
<evidence type="ECO:0000313" key="13">
    <source>
        <dbReference type="Proteomes" id="UP000093044"/>
    </source>
</evidence>
<dbReference type="GeneID" id="83058764"/>
<reference evidence="12" key="1">
    <citation type="submission" date="2016-08" db="EMBL/GenBank/DDBJ databases">
        <title>Complete genome of Cloacibacillus porcorum.</title>
        <authorList>
            <person name="Looft T."/>
            <person name="Bayles D.O."/>
            <person name="Alt D.P."/>
        </authorList>
    </citation>
    <scope>NUCLEOTIDE SEQUENCE [LARGE SCALE GENOMIC DNA]</scope>
    <source>
        <strain evidence="12">CL-84</strain>
    </source>
</reference>
<keyword evidence="4 11" id="KW-0312">Gluconeogenesis</keyword>
<evidence type="ECO:0000313" key="12">
    <source>
        <dbReference type="EMBL" id="ANZ45927.1"/>
    </source>
</evidence>
<keyword evidence="7 11" id="KW-0408">Iron</keyword>
<evidence type="ECO:0000256" key="8">
    <source>
        <dbReference type="ARBA" id="ARBA00023014"/>
    </source>
</evidence>
<dbReference type="OrthoDB" id="9805537at2"/>
<dbReference type="Proteomes" id="UP000093044">
    <property type="component" value="Chromosome"/>
</dbReference>
<evidence type="ECO:0000256" key="7">
    <source>
        <dbReference type="ARBA" id="ARBA00023004"/>
    </source>
</evidence>
<evidence type="ECO:0000256" key="11">
    <source>
        <dbReference type="RuleBase" id="RU366059"/>
    </source>
</evidence>
<keyword evidence="6 11" id="KW-0479">Metal-binding</keyword>
<organism evidence="12 13">
    <name type="scientific">Cloacibacillus porcorum</name>
    <dbReference type="NCBI Taxonomy" id="1197717"/>
    <lineage>
        <taxon>Bacteria</taxon>
        <taxon>Thermotogati</taxon>
        <taxon>Synergistota</taxon>
        <taxon>Synergistia</taxon>
        <taxon>Synergistales</taxon>
        <taxon>Synergistaceae</taxon>
        <taxon>Cloacibacillus</taxon>
    </lineage>
</organism>
<evidence type="ECO:0000256" key="3">
    <source>
        <dbReference type="ARBA" id="ARBA00008636"/>
    </source>
</evidence>
<dbReference type="KEGG" id="cpor:BED41_13005"/>
<dbReference type="InterPro" id="IPR004642">
    <property type="entry name" value="Ser_deHydtase_asu"/>
</dbReference>
<dbReference type="GO" id="GO:0051539">
    <property type="term" value="F:4 iron, 4 sulfur cluster binding"/>
    <property type="evidence" value="ECO:0007669"/>
    <property type="project" value="UniProtKB-UniRule"/>
</dbReference>
<dbReference type="PANTHER" id="PTHR30182:SF1">
    <property type="entry name" value="L-SERINE DEHYDRATASE 1"/>
    <property type="match status" value="1"/>
</dbReference>
<evidence type="ECO:0000256" key="10">
    <source>
        <dbReference type="ARBA" id="ARBA00049406"/>
    </source>
</evidence>
<proteinExistence type="inferred from homology"/>
<dbReference type="GO" id="GO:0003941">
    <property type="term" value="F:L-serine ammonia-lyase activity"/>
    <property type="evidence" value="ECO:0007669"/>
    <property type="project" value="UniProtKB-UniRule"/>
</dbReference>
<dbReference type="GO" id="GO:0046872">
    <property type="term" value="F:metal ion binding"/>
    <property type="evidence" value="ECO:0007669"/>
    <property type="project" value="UniProtKB-KW"/>
</dbReference>
<evidence type="ECO:0000256" key="6">
    <source>
        <dbReference type="ARBA" id="ARBA00022723"/>
    </source>
</evidence>
<dbReference type="STRING" id="1197717.BED41_13005"/>
<comment type="cofactor">
    <cofactor evidence="1 11">
        <name>[4Fe-4S] cluster</name>
        <dbReference type="ChEBI" id="CHEBI:49883"/>
    </cofactor>
</comment>
<dbReference type="EC" id="4.3.1.17" evidence="11"/>
<evidence type="ECO:0000256" key="9">
    <source>
        <dbReference type="ARBA" id="ARBA00023239"/>
    </source>
</evidence>